<dbReference type="AlphaFoldDB" id="A0AAD5BSM8"/>
<sequence length="39" mass="4574">MHCCNGFFRSLGVESKLHKHRMDSTLGHQTLPMSKYWIP</sequence>
<dbReference type="Proteomes" id="UP001206925">
    <property type="component" value="Unassembled WGS sequence"/>
</dbReference>
<evidence type="ECO:0000313" key="1">
    <source>
        <dbReference type="EMBL" id="KAI7727716.1"/>
    </source>
</evidence>
<comment type="caution">
    <text evidence="1">The sequence shown here is derived from an EMBL/GenBank/DDBJ whole genome shotgun (WGS) entry which is preliminary data.</text>
</comment>
<gene>
    <name evidence="1" type="ORF">M8C21_008349</name>
</gene>
<organism evidence="1 2">
    <name type="scientific">Ambrosia artemisiifolia</name>
    <name type="common">Common ragweed</name>
    <dbReference type="NCBI Taxonomy" id="4212"/>
    <lineage>
        <taxon>Eukaryota</taxon>
        <taxon>Viridiplantae</taxon>
        <taxon>Streptophyta</taxon>
        <taxon>Embryophyta</taxon>
        <taxon>Tracheophyta</taxon>
        <taxon>Spermatophyta</taxon>
        <taxon>Magnoliopsida</taxon>
        <taxon>eudicotyledons</taxon>
        <taxon>Gunneridae</taxon>
        <taxon>Pentapetalae</taxon>
        <taxon>asterids</taxon>
        <taxon>campanulids</taxon>
        <taxon>Asterales</taxon>
        <taxon>Asteraceae</taxon>
        <taxon>Asteroideae</taxon>
        <taxon>Heliantheae alliance</taxon>
        <taxon>Heliantheae</taxon>
        <taxon>Ambrosia</taxon>
    </lineage>
</organism>
<name>A0AAD5BSM8_AMBAR</name>
<proteinExistence type="predicted"/>
<evidence type="ECO:0000313" key="2">
    <source>
        <dbReference type="Proteomes" id="UP001206925"/>
    </source>
</evidence>
<dbReference type="EMBL" id="JAMZMK010011332">
    <property type="protein sequence ID" value="KAI7727716.1"/>
    <property type="molecule type" value="Genomic_DNA"/>
</dbReference>
<reference evidence="1" key="1">
    <citation type="submission" date="2022-06" db="EMBL/GenBank/DDBJ databases">
        <title>Uncovering the hologenomic basis of an extraordinary plant invasion.</title>
        <authorList>
            <person name="Bieker V.C."/>
            <person name="Martin M.D."/>
            <person name="Gilbert T."/>
            <person name="Hodgins K."/>
            <person name="Battlay P."/>
            <person name="Petersen B."/>
            <person name="Wilson J."/>
        </authorList>
    </citation>
    <scope>NUCLEOTIDE SEQUENCE</scope>
    <source>
        <strain evidence="1">AA19_3_7</strain>
        <tissue evidence="1">Leaf</tissue>
    </source>
</reference>
<keyword evidence="2" id="KW-1185">Reference proteome</keyword>
<accession>A0AAD5BSM8</accession>
<protein>
    <submittedName>
        <fullName evidence="1">Uncharacterized protein</fullName>
    </submittedName>
</protein>